<organism evidence="2 3">
    <name type="scientific">Suillus luteus UH-Slu-Lm8-n1</name>
    <dbReference type="NCBI Taxonomy" id="930992"/>
    <lineage>
        <taxon>Eukaryota</taxon>
        <taxon>Fungi</taxon>
        <taxon>Dikarya</taxon>
        <taxon>Basidiomycota</taxon>
        <taxon>Agaricomycotina</taxon>
        <taxon>Agaricomycetes</taxon>
        <taxon>Agaricomycetidae</taxon>
        <taxon>Boletales</taxon>
        <taxon>Suillineae</taxon>
        <taxon>Suillaceae</taxon>
        <taxon>Suillus</taxon>
    </lineage>
</organism>
<dbReference type="AlphaFoldDB" id="A0A0D0A7Q8"/>
<dbReference type="InterPro" id="IPR014722">
    <property type="entry name" value="Rib_uL2_dom2"/>
</dbReference>
<reference evidence="2 3" key="1">
    <citation type="submission" date="2014-04" db="EMBL/GenBank/DDBJ databases">
        <authorList>
            <consortium name="DOE Joint Genome Institute"/>
            <person name="Kuo A."/>
            <person name="Ruytinx J."/>
            <person name="Rineau F."/>
            <person name="Colpaert J."/>
            <person name="Kohler A."/>
            <person name="Nagy L.G."/>
            <person name="Floudas D."/>
            <person name="Copeland A."/>
            <person name="Barry K.W."/>
            <person name="Cichocki N."/>
            <person name="Veneault-Fourrey C."/>
            <person name="LaButti K."/>
            <person name="Lindquist E.A."/>
            <person name="Lipzen A."/>
            <person name="Lundell T."/>
            <person name="Morin E."/>
            <person name="Murat C."/>
            <person name="Sun H."/>
            <person name="Tunlid A."/>
            <person name="Henrissat B."/>
            <person name="Grigoriev I.V."/>
            <person name="Hibbett D.S."/>
            <person name="Martin F."/>
            <person name="Nordberg H.P."/>
            <person name="Cantor M.N."/>
            <person name="Hua S.X."/>
        </authorList>
    </citation>
    <scope>NUCLEOTIDE SEQUENCE [LARGE SCALE GENOMIC DNA]</scope>
    <source>
        <strain evidence="2 3">UH-Slu-Lm8-n1</strain>
    </source>
</reference>
<dbReference type="InterPro" id="IPR008991">
    <property type="entry name" value="Translation_prot_SH3-like_sf"/>
</dbReference>
<dbReference type="SMART" id="SM00739">
    <property type="entry name" value="KOW"/>
    <property type="match status" value="1"/>
</dbReference>
<protein>
    <recommendedName>
        <fullName evidence="1">KOW domain-containing protein</fullName>
    </recommendedName>
</protein>
<reference evidence="3" key="2">
    <citation type="submission" date="2015-01" db="EMBL/GenBank/DDBJ databases">
        <title>Evolutionary Origins and Diversification of the Mycorrhizal Mutualists.</title>
        <authorList>
            <consortium name="DOE Joint Genome Institute"/>
            <consortium name="Mycorrhizal Genomics Consortium"/>
            <person name="Kohler A."/>
            <person name="Kuo A."/>
            <person name="Nagy L.G."/>
            <person name="Floudas D."/>
            <person name="Copeland A."/>
            <person name="Barry K.W."/>
            <person name="Cichocki N."/>
            <person name="Veneault-Fourrey C."/>
            <person name="LaButti K."/>
            <person name="Lindquist E.A."/>
            <person name="Lipzen A."/>
            <person name="Lundell T."/>
            <person name="Morin E."/>
            <person name="Murat C."/>
            <person name="Riley R."/>
            <person name="Ohm R."/>
            <person name="Sun H."/>
            <person name="Tunlid A."/>
            <person name="Henrissat B."/>
            <person name="Grigoriev I.V."/>
            <person name="Hibbett D.S."/>
            <person name="Martin F."/>
        </authorList>
    </citation>
    <scope>NUCLEOTIDE SEQUENCE [LARGE SCALE GENOMIC DNA]</scope>
    <source>
        <strain evidence="3">UH-Slu-Lm8-n1</strain>
    </source>
</reference>
<dbReference type="Gene3D" id="2.30.30.30">
    <property type="match status" value="1"/>
</dbReference>
<dbReference type="InterPro" id="IPR005824">
    <property type="entry name" value="KOW"/>
</dbReference>
<evidence type="ECO:0000313" key="2">
    <source>
        <dbReference type="EMBL" id="KIK34179.1"/>
    </source>
</evidence>
<dbReference type="EMBL" id="KN835797">
    <property type="protein sequence ID" value="KIK34179.1"/>
    <property type="molecule type" value="Genomic_DNA"/>
</dbReference>
<evidence type="ECO:0000259" key="1">
    <source>
        <dbReference type="SMART" id="SM00739"/>
    </source>
</evidence>
<dbReference type="HOGENOM" id="CLU_087691_0_0_1"/>
<feature type="non-terminal residue" evidence="2">
    <location>
        <position position="201"/>
    </location>
</feature>
<dbReference type="OrthoDB" id="2683074at2759"/>
<name>A0A0D0A7Q8_9AGAM</name>
<keyword evidence="3" id="KW-1185">Reference proteome</keyword>
<dbReference type="Proteomes" id="UP000054485">
    <property type="component" value="Unassembled WGS sequence"/>
</dbReference>
<dbReference type="SUPFAM" id="SSF50104">
    <property type="entry name" value="Translation proteins SH3-like domain"/>
    <property type="match status" value="1"/>
</dbReference>
<feature type="domain" description="KOW" evidence="1">
    <location>
        <begin position="159"/>
        <end position="186"/>
    </location>
</feature>
<proteinExistence type="predicted"/>
<gene>
    <name evidence="2" type="ORF">CY34DRAFT_98457</name>
</gene>
<sequence>LPSPSWVRIKHGKYKDAIAYVFDSEQSNLFVKVLVPPQDFPYPMPKGSVALLDPSRLPKDTTVTDIIHDGEVVGCSFKGAKYYKGLLLKNCHRYHLEYVSSPHVDDIRLHRQSEWDTSFMQKTVAAFSMQFLRVGDAVRVVKGEVLSETEVSLQDLERVFRVGDTVRVVAGAYLGLEGHVIQISGDILHLCQAISKEEVGF</sequence>
<evidence type="ECO:0000313" key="3">
    <source>
        <dbReference type="Proteomes" id="UP000054485"/>
    </source>
</evidence>
<accession>A0A0D0A7Q8</accession>
<dbReference type="InParanoid" id="A0A0D0A7Q8"/>